<evidence type="ECO:0000313" key="1">
    <source>
        <dbReference type="EMBL" id="GGH88225.1"/>
    </source>
</evidence>
<dbReference type="Proteomes" id="UP000656813">
    <property type="component" value="Unassembled WGS sequence"/>
</dbReference>
<evidence type="ECO:0008006" key="3">
    <source>
        <dbReference type="Google" id="ProtNLM"/>
    </source>
</evidence>
<reference evidence="1" key="2">
    <citation type="submission" date="2020-09" db="EMBL/GenBank/DDBJ databases">
        <authorList>
            <person name="Sun Q."/>
            <person name="Zhou Y."/>
        </authorList>
    </citation>
    <scope>NUCLEOTIDE SEQUENCE</scope>
    <source>
        <strain evidence="1">CGMCC 1.12777</strain>
    </source>
</reference>
<gene>
    <name evidence="1" type="ORF">GCM10007096_40070</name>
</gene>
<dbReference type="InterPro" id="IPR008551">
    <property type="entry name" value="TANGO2"/>
</dbReference>
<dbReference type="Pfam" id="PF05742">
    <property type="entry name" value="TANGO2"/>
    <property type="match status" value="1"/>
</dbReference>
<comment type="caution">
    <text evidence="1">The sequence shown here is derived from an EMBL/GenBank/DDBJ whole genome shotgun (WGS) entry which is preliminary data.</text>
</comment>
<name>A0A8J3A274_9BACL</name>
<sequence>MCLITFAYNMHSSYSLVVASNRDEFYGRPTATAHFWEDHPVVLAGRDLQMMGTWMGVTKTGRFAAITNYRDPFAENKKVRSRGELVSDFLTSSIQPEDYMKEISARSQEYNGFNLIVADCSSLYYFSNREEKIRKLDAGIYGLSNALLDTPWPKVEKSKKRLKECLESKGDIDEEALFQLLADERKAEVTELPDTGIDHKLEHLLSSAFIQSQDYGTRTSTVVTITTEGHLSFRERTFMPERKNIAFDFKIQDKATQF</sequence>
<protein>
    <recommendedName>
        <fullName evidence="3">NRDE family protein</fullName>
    </recommendedName>
</protein>
<accession>A0A8J3A274</accession>
<dbReference type="RefSeq" id="WP_188499160.1">
    <property type="nucleotide sequence ID" value="NZ_BMFV01000049.1"/>
</dbReference>
<proteinExistence type="predicted"/>
<evidence type="ECO:0000313" key="2">
    <source>
        <dbReference type="Proteomes" id="UP000656813"/>
    </source>
</evidence>
<dbReference type="PANTHER" id="PTHR17985:SF8">
    <property type="entry name" value="TRANSPORT AND GOLGI ORGANIZATION PROTEIN 2 HOMOLOG"/>
    <property type="match status" value="1"/>
</dbReference>
<dbReference type="PANTHER" id="PTHR17985">
    <property type="entry name" value="SER/THR-RICH PROTEIN T10 IN DGCR REGION"/>
    <property type="match status" value="1"/>
</dbReference>
<dbReference type="EMBL" id="BMFV01000049">
    <property type="protein sequence ID" value="GGH88225.1"/>
    <property type="molecule type" value="Genomic_DNA"/>
</dbReference>
<reference evidence="1" key="1">
    <citation type="journal article" date="2014" name="Int. J. Syst. Evol. Microbiol.">
        <title>Complete genome sequence of Corynebacterium casei LMG S-19264T (=DSM 44701T), isolated from a smear-ripened cheese.</title>
        <authorList>
            <consortium name="US DOE Joint Genome Institute (JGI-PGF)"/>
            <person name="Walter F."/>
            <person name="Albersmeier A."/>
            <person name="Kalinowski J."/>
            <person name="Ruckert C."/>
        </authorList>
    </citation>
    <scope>NUCLEOTIDE SEQUENCE</scope>
    <source>
        <strain evidence="1">CGMCC 1.12777</strain>
    </source>
</reference>
<organism evidence="1 2">
    <name type="scientific">Pullulanibacillus pueri</name>
    <dbReference type="NCBI Taxonomy" id="1437324"/>
    <lineage>
        <taxon>Bacteria</taxon>
        <taxon>Bacillati</taxon>
        <taxon>Bacillota</taxon>
        <taxon>Bacilli</taxon>
        <taxon>Bacillales</taxon>
        <taxon>Sporolactobacillaceae</taxon>
        <taxon>Pullulanibacillus</taxon>
    </lineage>
</organism>
<keyword evidence="2" id="KW-1185">Reference proteome</keyword>
<dbReference type="AlphaFoldDB" id="A0A8J3A274"/>